<dbReference type="AlphaFoldDB" id="R0K1W4"/>
<dbReference type="HOGENOM" id="CLU_103455_0_0_1"/>
<reference evidence="2 3" key="2">
    <citation type="journal article" date="2013" name="PLoS Genet.">
        <title>Comparative genome structure, secondary metabolite, and effector coding capacity across Cochliobolus pathogens.</title>
        <authorList>
            <person name="Condon B.J."/>
            <person name="Leng Y."/>
            <person name="Wu D."/>
            <person name="Bushley K.E."/>
            <person name="Ohm R.A."/>
            <person name="Otillar R."/>
            <person name="Martin J."/>
            <person name="Schackwitz W."/>
            <person name="Grimwood J."/>
            <person name="MohdZainudin N."/>
            <person name="Xue C."/>
            <person name="Wang R."/>
            <person name="Manning V.A."/>
            <person name="Dhillon B."/>
            <person name="Tu Z.J."/>
            <person name="Steffenson B.J."/>
            <person name="Salamov A."/>
            <person name="Sun H."/>
            <person name="Lowry S."/>
            <person name="LaButti K."/>
            <person name="Han J."/>
            <person name="Copeland A."/>
            <person name="Lindquist E."/>
            <person name="Barry K."/>
            <person name="Schmutz J."/>
            <person name="Baker S.E."/>
            <person name="Ciuffetti L.M."/>
            <person name="Grigoriev I.V."/>
            <person name="Zhong S."/>
            <person name="Turgeon B.G."/>
        </authorList>
    </citation>
    <scope>NUCLEOTIDE SEQUENCE [LARGE SCALE GENOMIC DNA]</scope>
    <source>
        <strain evidence="3">28A</strain>
    </source>
</reference>
<keyword evidence="3" id="KW-1185">Reference proteome</keyword>
<dbReference type="EMBL" id="KB908833">
    <property type="protein sequence ID" value="EOA83614.1"/>
    <property type="molecule type" value="Genomic_DNA"/>
</dbReference>
<sequence>MFNKTSALLLLTLFSTQISSAPTPQQDPASAFLPIQYICHHVYPSDLTIVNSRYPSPGSERLHGSTSMFMLRRQRANEGEIATRVQFTGLPLILSNYTCRLEFVLPREDLQRIAGANPSFHVYQVTREAGAVATWETYEGNGNASLFGTVNGEEEALRRTKSVSGVAAVKETACNETLTFQMGLMYDGEYTPNYWQFLNVGPPAYPVQGFRIAYGC</sequence>
<feature type="signal peptide" evidence="1">
    <location>
        <begin position="1"/>
        <end position="20"/>
    </location>
</feature>
<keyword evidence="1" id="KW-0732">Signal</keyword>
<accession>R0K1W4</accession>
<evidence type="ECO:0000313" key="3">
    <source>
        <dbReference type="Proteomes" id="UP000016935"/>
    </source>
</evidence>
<dbReference type="Proteomes" id="UP000016935">
    <property type="component" value="Unassembled WGS sequence"/>
</dbReference>
<evidence type="ECO:0000256" key="1">
    <source>
        <dbReference type="SAM" id="SignalP"/>
    </source>
</evidence>
<evidence type="ECO:0008006" key="4">
    <source>
        <dbReference type="Google" id="ProtNLM"/>
    </source>
</evidence>
<dbReference type="OrthoDB" id="3772810at2759"/>
<dbReference type="GeneID" id="19406148"/>
<dbReference type="eggNOG" id="ENOG502R6QM">
    <property type="taxonomic scope" value="Eukaryota"/>
</dbReference>
<evidence type="ECO:0000313" key="2">
    <source>
        <dbReference type="EMBL" id="EOA83614.1"/>
    </source>
</evidence>
<proteinExistence type="predicted"/>
<dbReference type="RefSeq" id="XP_008029282.1">
    <property type="nucleotide sequence ID" value="XM_008031091.1"/>
</dbReference>
<reference evidence="2 3" key="1">
    <citation type="journal article" date="2012" name="PLoS Pathog.">
        <title>Diverse lifestyles and strategies of plant pathogenesis encoded in the genomes of eighteen Dothideomycetes fungi.</title>
        <authorList>
            <person name="Ohm R.A."/>
            <person name="Feau N."/>
            <person name="Henrissat B."/>
            <person name="Schoch C.L."/>
            <person name="Horwitz B.A."/>
            <person name="Barry K.W."/>
            <person name="Condon B.J."/>
            <person name="Copeland A.C."/>
            <person name="Dhillon B."/>
            <person name="Glaser F."/>
            <person name="Hesse C.N."/>
            <person name="Kosti I."/>
            <person name="LaButti K."/>
            <person name="Lindquist E.A."/>
            <person name="Lucas S."/>
            <person name="Salamov A.A."/>
            <person name="Bradshaw R.E."/>
            <person name="Ciuffetti L."/>
            <person name="Hamelin R.C."/>
            <person name="Kema G.H.J."/>
            <person name="Lawrence C."/>
            <person name="Scott J.A."/>
            <person name="Spatafora J.W."/>
            <person name="Turgeon B.G."/>
            <person name="de Wit P.J.G.M."/>
            <person name="Zhong S."/>
            <person name="Goodwin S.B."/>
            <person name="Grigoriev I.V."/>
        </authorList>
    </citation>
    <scope>NUCLEOTIDE SEQUENCE [LARGE SCALE GENOMIC DNA]</scope>
    <source>
        <strain evidence="3">28A</strain>
    </source>
</reference>
<gene>
    <name evidence="2" type="ORF">SETTUDRAFT_95247</name>
</gene>
<feature type="chain" id="PRO_5004343770" description="Ubiquitin 3 binding protein But2 C-terminal domain-containing protein" evidence="1">
    <location>
        <begin position="21"/>
        <end position="216"/>
    </location>
</feature>
<name>R0K1W4_EXST2</name>
<protein>
    <recommendedName>
        <fullName evidence="4">Ubiquitin 3 binding protein But2 C-terminal domain-containing protein</fullName>
    </recommendedName>
</protein>
<organism evidence="2 3">
    <name type="scientific">Exserohilum turcicum (strain 28A)</name>
    <name type="common">Northern leaf blight fungus</name>
    <name type="synonym">Setosphaeria turcica</name>
    <dbReference type="NCBI Taxonomy" id="671987"/>
    <lineage>
        <taxon>Eukaryota</taxon>
        <taxon>Fungi</taxon>
        <taxon>Dikarya</taxon>
        <taxon>Ascomycota</taxon>
        <taxon>Pezizomycotina</taxon>
        <taxon>Dothideomycetes</taxon>
        <taxon>Pleosporomycetidae</taxon>
        <taxon>Pleosporales</taxon>
        <taxon>Pleosporineae</taxon>
        <taxon>Pleosporaceae</taxon>
        <taxon>Exserohilum</taxon>
    </lineage>
</organism>